<keyword evidence="1" id="KW-0472">Membrane</keyword>
<organism evidence="2 3">
    <name type="scientific">Haloquadratum walsbyi J07HQW1</name>
    <dbReference type="NCBI Taxonomy" id="1238424"/>
    <lineage>
        <taxon>Archaea</taxon>
        <taxon>Methanobacteriati</taxon>
        <taxon>Methanobacteriota</taxon>
        <taxon>Stenosarchaea group</taxon>
        <taxon>Halobacteria</taxon>
        <taxon>Halobacteriales</taxon>
        <taxon>Haloferacaceae</taxon>
        <taxon>Haloquadratum</taxon>
    </lineage>
</organism>
<dbReference type="EMBL" id="KE356560">
    <property type="protein sequence ID" value="ERG91438.1"/>
    <property type="molecule type" value="Genomic_DNA"/>
</dbReference>
<feature type="transmembrane region" description="Helical" evidence="1">
    <location>
        <begin position="171"/>
        <end position="198"/>
    </location>
</feature>
<dbReference type="STRING" id="1238424.J07HQW1_01472"/>
<dbReference type="GO" id="GO:0006465">
    <property type="term" value="P:signal peptide processing"/>
    <property type="evidence" value="ECO:0007669"/>
    <property type="project" value="InterPro"/>
</dbReference>
<dbReference type="InterPro" id="IPR019533">
    <property type="entry name" value="Peptidase_S26"/>
</dbReference>
<dbReference type="CDD" id="cd06530">
    <property type="entry name" value="S26_SPase_I"/>
    <property type="match status" value="1"/>
</dbReference>
<gene>
    <name evidence="2" type="ORF">J07HQW1_01472</name>
</gene>
<dbReference type="PANTHER" id="PTHR10806">
    <property type="entry name" value="SIGNAL PEPTIDASE COMPLEX CATALYTIC SUBUNIT SEC11"/>
    <property type="match status" value="1"/>
</dbReference>
<dbReference type="NCBIfam" id="TIGR02228">
    <property type="entry name" value="sigpep_I_arch"/>
    <property type="match status" value="1"/>
</dbReference>
<name>U1N4X2_9EURY</name>
<feature type="transmembrane region" description="Helical" evidence="1">
    <location>
        <begin position="317"/>
        <end position="342"/>
    </location>
</feature>
<evidence type="ECO:0000313" key="2">
    <source>
        <dbReference type="EMBL" id="ERG91438.1"/>
    </source>
</evidence>
<proteinExistence type="predicted"/>
<feature type="transmembrane region" description="Helical" evidence="1">
    <location>
        <begin position="5"/>
        <end position="24"/>
    </location>
</feature>
<dbReference type="InterPro" id="IPR001733">
    <property type="entry name" value="Peptidase_S26B"/>
</dbReference>
<evidence type="ECO:0000256" key="1">
    <source>
        <dbReference type="SAM" id="Phobius"/>
    </source>
</evidence>
<protein>
    <submittedName>
        <fullName evidence="2">Signal peptidase I, archaeal type</fullName>
    </submittedName>
</protein>
<evidence type="ECO:0000313" key="3">
    <source>
        <dbReference type="Proteomes" id="UP000030649"/>
    </source>
</evidence>
<dbReference type="AlphaFoldDB" id="U1N4X2"/>
<sequence>MIKNLILMTIIGFAVVLIFPGSPIEVSYVVSGSMSPALETNDGYVLVPPGEIRAGDIITYDSDMQDTQVTHRVVEVTDSGFVTKGDANPSTDQAGGAPLVDPDAVIGRVLTISDTAVVIPQLGVVIDLIRTNWMMTLGSVAFALTILQGWNHQHRQRSKKRSRLKSRDIVWTALLISLLITTALVSTSTAHAPFVYIATESGGESQQLIPVGVDEKVTLNAAVQASPHTQTVITADGMAIISQTVSRGDTLRGDNPTSTVPITNPAAWMHTYLTTETDIEVTARVPAQPTIGPYETQLNMYVYPGTLPVTITERLHAIHPVVAAFVSVVVFHLPIFIVYWIVADQRVPLRGSRRRLIRRYFDYR</sequence>
<reference evidence="2 3" key="1">
    <citation type="journal article" date="2013" name="PLoS ONE">
        <title>Assembly-driven community genomics of a hypersaline microbial ecosystem.</title>
        <authorList>
            <person name="Podell S."/>
            <person name="Ugalde J.A."/>
            <person name="Narasingarao P."/>
            <person name="Banfield J.F."/>
            <person name="Heidelberg K.B."/>
            <person name="Allen E.E."/>
        </authorList>
    </citation>
    <scope>NUCLEOTIDE SEQUENCE [LARGE SCALE GENOMIC DNA]</scope>
    <source>
        <strain evidence="3">J07HQW1</strain>
    </source>
</reference>
<dbReference type="GO" id="GO:0016020">
    <property type="term" value="C:membrane"/>
    <property type="evidence" value="ECO:0007669"/>
    <property type="project" value="InterPro"/>
</dbReference>
<keyword evidence="1" id="KW-0812">Transmembrane</keyword>
<dbReference type="Proteomes" id="UP000030649">
    <property type="component" value="Unassembled WGS sequence"/>
</dbReference>
<dbReference type="GO" id="GO:0004252">
    <property type="term" value="F:serine-type endopeptidase activity"/>
    <property type="evidence" value="ECO:0007669"/>
    <property type="project" value="InterPro"/>
</dbReference>
<dbReference type="HOGENOM" id="CLU_037192_0_0_2"/>
<accession>U1N4X2</accession>
<keyword evidence="1" id="KW-1133">Transmembrane helix</keyword>
<dbReference type="PANTHER" id="PTHR10806:SF6">
    <property type="entry name" value="SIGNAL PEPTIDASE COMPLEX CATALYTIC SUBUNIT SEC11"/>
    <property type="match status" value="1"/>
</dbReference>
<feature type="transmembrane region" description="Helical" evidence="1">
    <location>
        <begin position="133"/>
        <end position="150"/>
    </location>
</feature>